<evidence type="ECO:0000313" key="2">
    <source>
        <dbReference type="EMBL" id="CAA9215419.1"/>
    </source>
</evidence>
<feature type="region of interest" description="Disordered" evidence="1">
    <location>
        <begin position="43"/>
        <end position="62"/>
    </location>
</feature>
<feature type="non-terminal residue" evidence="2">
    <location>
        <position position="1"/>
    </location>
</feature>
<evidence type="ECO:0000256" key="1">
    <source>
        <dbReference type="SAM" id="MobiDB-lite"/>
    </source>
</evidence>
<feature type="non-terminal residue" evidence="2">
    <location>
        <position position="62"/>
    </location>
</feature>
<name>A0A6J4H6P4_9ACTN</name>
<keyword evidence="2" id="KW-0812">Transmembrane</keyword>
<protein>
    <submittedName>
        <fullName evidence="2">Transmembrane protein</fullName>
    </submittedName>
</protein>
<dbReference type="EMBL" id="CADCTN010000016">
    <property type="protein sequence ID" value="CAA9215419.1"/>
    <property type="molecule type" value="Genomic_DNA"/>
</dbReference>
<organism evidence="2">
    <name type="scientific">uncultured Blastococcus sp</name>
    <dbReference type="NCBI Taxonomy" id="217144"/>
    <lineage>
        <taxon>Bacteria</taxon>
        <taxon>Bacillati</taxon>
        <taxon>Actinomycetota</taxon>
        <taxon>Actinomycetes</taxon>
        <taxon>Geodermatophilales</taxon>
        <taxon>Geodermatophilaceae</taxon>
        <taxon>Blastococcus</taxon>
        <taxon>environmental samples</taxon>
    </lineage>
</organism>
<reference evidence="2" key="1">
    <citation type="submission" date="2020-02" db="EMBL/GenBank/DDBJ databases">
        <authorList>
            <person name="Meier V. D."/>
        </authorList>
    </citation>
    <scope>NUCLEOTIDE SEQUENCE</scope>
    <source>
        <strain evidence="2">AVDCRST_MAG52</strain>
    </source>
</reference>
<keyword evidence="2" id="KW-0472">Membrane</keyword>
<dbReference type="AlphaFoldDB" id="A0A6J4H6P4"/>
<accession>A0A6J4H6P4</accession>
<sequence length="62" mass="6866">LQPRRDRCGRVLAAARLRHGRRGDPPRRPGEVRLVHRLRPAPHGRLAVPGDPASALVPAERV</sequence>
<gene>
    <name evidence="2" type="ORF">AVDCRST_MAG52-192</name>
</gene>
<proteinExistence type="predicted"/>